<sequence>MPLKAKNKARAFRSLSSNPKSSSATAIEPPAPFQRAPKTLEPFLSKLDPSHIYITHIDTKPKDFKQKIFLIPVLMNVVIIGFILWRIKIIGPFYMKICSSFMGYPNEMTVDTSTLSFNEAFLIMAKRAVTFFADLLIYIFIWPWPRDFFAGRRIGNPIAWRLAVGFRPQEVIVRRSRKWDRTIGNMLEEGSGQNEFFDIVRRAVDPIWMAEKTGYLMLNKDWDLDWKSIIIATKMVDQKTLSIQDFKTTILLHNKDFGWLVIETAAAGGSAAEEEGRRKIVAFKDELTALGKENLFFRWIELVQYESSRPGGFSSERQLDTMAKAKDMFESQGVDFDQFWAKVGGMEGMPGMDQM</sequence>
<proteinExistence type="predicted"/>
<dbReference type="EMBL" id="FJUW01000006">
    <property type="protein sequence ID" value="CZS92506.1"/>
    <property type="molecule type" value="Genomic_DNA"/>
</dbReference>
<accession>A0A1E1K2Z8</accession>
<evidence type="ECO:0000313" key="4">
    <source>
        <dbReference type="Proteomes" id="UP000178129"/>
    </source>
</evidence>
<feature type="transmembrane region" description="Helical" evidence="2">
    <location>
        <begin position="68"/>
        <end position="87"/>
    </location>
</feature>
<dbReference type="InParanoid" id="A0A1E1K2Z8"/>
<dbReference type="AlphaFoldDB" id="A0A1E1K2Z8"/>
<keyword evidence="4" id="KW-1185">Reference proteome</keyword>
<evidence type="ECO:0000256" key="2">
    <source>
        <dbReference type="SAM" id="Phobius"/>
    </source>
</evidence>
<reference evidence="4" key="1">
    <citation type="submission" date="2016-03" db="EMBL/GenBank/DDBJ databases">
        <authorList>
            <person name="Ploux O."/>
        </authorList>
    </citation>
    <scope>NUCLEOTIDE SEQUENCE [LARGE SCALE GENOMIC DNA]</scope>
    <source>
        <strain evidence="4">UK7</strain>
    </source>
</reference>
<name>A0A1E1K2Z8_9HELO</name>
<evidence type="ECO:0000313" key="3">
    <source>
        <dbReference type="EMBL" id="CZS92506.1"/>
    </source>
</evidence>
<evidence type="ECO:0000256" key="1">
    <source>
        <dbReference type="SAM" id="MobiDB-lite"/>
    </source>
</evidence>
<dbReference type="Proteomes" id="UP000178129">
    <property type="component" value="Unassembled WGS sequence"/>
</dbReference>
<keyword evidence="2" id="KW-0472">Membrane</keyword>
<keyword evidence="2" id="KW-1133">Transmembrane helix</keyword>
<feature type="compositionally biased region" description="Basic residues" evidence="1">
    <location>
        <begin position="1"/>
        <end position="11"/>
    </location>
</feature>
<keyword evidence="2" id="KW-0812">Transmembrane</keyword>
<dbReference type="STRING" id="914237.A0A1E1K2Z8"/>
<feature type="region of interest" description="Disordered" evidence="1">
    <location>
        <begin position="1"/>
        <end position="35"/>
    </location>
</feature>
<gene>
    <name evidence="3" type="ORF">RCO7_01895</name>
</gene>
<comment type="caution">
    <text evidence="3">The sequence shown here is derived from an EMBL/GenBank/DDBJ whole genome shotgun (WGS) entry which is preliminary data.</text>
</comment>
<protein>
    <submittedName>
        <fullName evidence="3">Uncharacterized protein</fullName>
    </submittedName>
</protein>
<organism evidence="3 4">
    <name type="scientific">Rhynchosporium graminicola</name>
    <dbReference type="NCBI Taxonomy" id="2792576"/>
    <lineage>
        <taxon>Eukaryota</taxon>
        <taxon>Fungi</taxon>
        <taxon>Dikarya</taxon>
        <taxon>Ascomycota</taxon>
        <taxon>Pezizomycotina</taxon>
        <taxon>Leotiomycetes</taxon>
        <taxon>Helotiales</taxon>
        <taxon>Ploettnerulaceae</taxon>
        <taxon>Rhynchosporium</taxon>
    </lineage>
</organism>
<feature type="compositionally biased region" description="Polar residues" evidence="1">
    <location>
        <begin position="14"/>
        <end position="25"/>
    </location>
</feature>